<name>A0ABX7DYZ7_9BACI</name>
<dbReference type="Pfam" id="PF14398">
    <property type="entry name" value="ATPgrasp_YheCD"/>
    <property type="match status" value="1"/>
</dbReference>
<organism evidence="1 2">
    <name type="scientific">Heyndrickxia vini</name>
    <dbReference type="NCBI Taxonomy" id="1476025"/>
    <lineage>
        <taxon>Bacteria</taxon>
        <taxon>Bacillati</taxon>
        <taxon>Bacillota</taxon>
        <taxon>Bacilli</taxon>
        <taxon>Bacillales</taxon>
        <taxon>Bacillaceae</taxon>
        <taxon>Heyndrickxia</taxon>
    </lineage>
</organism>
<dbReference type="SUPFAM" id="SSF56059">
    <property type="entry name" value="Glutathione synthetase ATP-binding domain-like"/>
    <property type="match status" value="1"/>
</dbReference>
<dbReference type="InterPro" id="IPR026838">
    <property type="entry name" value="YheC/D"/>
</dbReference>
<evidence type="ECO:0000313" key="1">
    <source>
        <dbReference type="EMBL" id="QQZ08325.1"/>
    </source>
</evidence>
<dbReference type="EMBL" id="CP065425">
    <property type="protein sequence ID" value="QQZ08325.1"/>
    <property type="molecule type" value="Genomic_DNA"/>
</dbReference>
<accession>A0ABX7DYZ7</accession>
<dbReference type="RefSeq" id="WP_202777143.1">
    <property type="nucleotide sequence ID" value="NZ_CP065425.1"/>
</dbReference>
<proteinExistence type="predicted"/>
<evidence type="ECO:0000313" key="2">
    <source>
        <dbReference type="Proteomes" id="UP000595691"/>
    </source>
</evidence>
<dbReference type="Proteomes" id="UP000595691">
    <property type="component" value="Chromosome"/>
</dbReference>
<keyword evidence="2" id="KW-1185">Reference proteome</keyword>
<sequence>MNIYFDKKRKIFVHNEKANSPLFWGMFDELLPLTVEKTDSSLLKINVKKNGCRVGPLVGILTSKTKDGDVIGSKDVFINIQNQLQHSGGLSFVYTIEDCQEQYIDGAFFVEEENSWFKASFPYPNIIYNRISTRSDEKSEQFINHTNKLLNQQIYFFNPSFIDKYSMYQLFSKNPLLLPLLPSTRLIKEKDDLFEFLDIHSIIYLKPTIRSQGNGIFHIKKEENGSFICKNSKRTYTFLTYLELWSFVEKAIQKNSYIAQVDIESAKISENKFDYRILSHFVNDEYQITGIGIRVADSGKITTHVSKGGSIFPYEKVRKKSLEKVFHWILQECGKTLSKEYGNFAEFTIDMGRDQSGKLWIYEVNSKPMSFDEKDIEKKRIKSLIQIFYNQTIYN</sequence>
<reference evidence="1 2" key="1">
    <citation type="submission" date="2020-11" db="EMBL/GenBank/DDBJ databases">
        <title>Taxonomic evaluation of the Bacillus sporothermodurans group of bacteria based on whole genome sequences.</title>
        <authorList>
            <person name="Fiedler G."/>
            <person name="Herbstmann A.-D."/>
            <person name="Doll E."/>
            <person name="Wenning M."/>
            <person name="Brinks E."/>
            <person name="Kabisch J."/>
            <person name="Breitenwieser F."/>
            <person name="Lappann M."/>
            <person name="Boehnlein C."/>
            <person name="Franz C."/>
        </authorList>
    </citation>
    <scope>NUCLEOTIDE SEQUENCE [LARGE SCALE GENOMIC DNA]</scope>
    <source>
        <strain evidence="1 2">JCM 19841</strain>
    </source>
</reference>
<dbReference type="Gene3D" id="3.30.470.20">
    <property type="entry name" value="ATP-grasp fold, B domain"/>
    <property type="match status" value="1"/>
</dbReference>
<protein>
    <submittedName>
        <fullName evidence="1">YheC/YheD family protein</fullName>
    </submittedName>
</protein>
<gene>
    <name evidence="1" type="ORF">I5776_14750</name>
</gene>